<dbReference type="Proteomes" id="UP000230423">
    <property type="component" value="Unassembled WGS sequence"/>
</dbReference>
<protein>
    <recommendedName>
        <fullName evidence="2">Beta-Casp domain-containing protein</fullName>
    </recommendedName>
</protein>
<dbReference type="Pfam" id="PF10996">
    <property type="entry name" value="Beta-Casp"/>
    <property type="match status" value="1"/>
</dbReference>
<dbReference type="Gene3D" id="3.40.50.10890">
    <property type="match status" value="1"/>
</dbReference>
<dbReference type="GO" id="GO:0005634">
    <property type="term" value="C:nucleus"/>
    <property type="evidence" value="ECO:0007669"/>
    <property type="project" value="TreeGrafter"/>
</dbReference>
<evidence type="ECO:0000313" key="4">
    <source>
        <dbReference type="Proteomes" id="UP000230423"/>
    </source>
</evidence>
<evidence type="ECO:0000256" key="1">
    <source>
        <dbReference type="ARBA" id="ARBA00022801"/>
    </source>
</evidence>
<dbReference type="PANTHER" id="PTHR11203">
    <property type="entry name" value="CLEAVAGE AND POLYADENYLATION SPECIFICITY FACTOR FAMILY MEMBER"/>
    <property type="match status" value="1"/>
</dbReference>
<dbReference type="PANTHER" id="PTHR11203:SF37">
    <property type="entry name" value="INTEGRATOR COMPLEX SUBUNIT 11"/>
    <property type="match status" value="1"/>
</dbReference>
<dbReference type="SUPFAM" id="SSF56281">
    <property type="entry name" value="Metallo-hydrolase/oxidoreductase"/>
    <property type="match status" value="1"/>
</dbReference>
<proteinExistence type="predicted"/>
<sequence length="308" mass="34423">MHSRDHRWEERNARLRYIGGGGKLNDYLTCVIISHFHLDHCGSLPHMSEIVGFDGPIYMTYPTKAIAPVLLVIAVDLHETVQVDSELSIRAFYAGHVLGAAMFEIRVGHQSILYTGMLHGGQSLKVFRKWCHDPRNMIIMPGYCVAGTVGAKVISGMKKIEIEGKMLIRVCQPRSVMFVHGEAAKMEFLKGKVEKNGLEVISCEAAASRLQLGLHTITLSQLVKSRSVVDWRALSEALSIHDTHLQHKQDGIELFHGEICVLPVKGDDNQASDKNVELVWDECRESWQSTILQTIQETLSKQTTVVSN</sequence>
<dbReference type="GO" id="GO:0016787">
    <property type="term" value="F:hydrolase activity"/>
    <property type="evidence" value="ECO:0007669"/>
    <property type="project" value="UniProtKB-KW"/>
</dbReference>
<keyword evidence="1" id="KW-0378">Hydrolase</keyword>
<dbReference type="InterPro" id="IPR050698">
    <property type="entry name" value="MBL"/>
</dbReference>
<feature type="domain" description="Beta-Casp" evidence="2">
    <location>
        <begin position="70"/>
        <end position="153"/>
    </location>
</feature>
<gene>
    <name evidence="3" type="ORF">TELCIR_13605</name>
</gene>
<dbReference type="EMBL" id="KZ349604">
    <property type="protein sequence ID" value="PIO64754.1"/>
    <property type="molecule type" value="Genomic_DNA"/>
</dbReference>
<accession>A0A2G9U3J4</accession>
<keyword evidence="4" id="KW-1185">Reference proteome</keyword>
<dbReference type="SMART" id="SM01027">
    <property type="entry name" value="Beta-Casp"/>
    <property type="match status" value="1"/>
</dbReference>
<dbReference type="Gene3D" id="3.60.15.10">
    <property type="entry name" value="Ribonuclease Z/Hydroxyacylglutathione hydrolase-like"/>
    <property type="match status" value="2"/>
</dbReference>
<dbReference type="InterPro" id="IPR022712">
    <property type="entry name" value="Beta_Casp"/>
</dbReference>
<dbReference type="AlphaFoldDB" id="A0A2G9U3J4"/>
<dbReference type="GO" id="GO:0016180">
    <property type="term" value="P:snRNA processing"/>
    <property type="evidence" value="ECO:0007669"/>
    <property type="project" value="TreeGrafter"/>
</dbReference>
<organism evidence="3 4">
    <name type="scientific">Teladorsagia circumcincta</name>
    <name type="common">Brown stomach worm</name>
    <name type="synonym">Ostertagia circumcincta</name>
    <dbReference type="NCBI Taxonomy" id="45464"/>
    <lineage>
        <taxon>Eukaryota</taxon>
        <taxon>Metazoa</taxon>
        <taxon>Ecdysozoa</taxon>
        <taxon>Nematoda</taxon>
        <taxon>Chromadorea</taxon>
        <taxon>Rhabditida</taxon>
        <taxon>Rhabditina</taxon>
        <taxon>Rhabditomorpha</taxon>
        <taxon>Strongyloidea</taxon>
        <taxon>Trichostrongylidae</taxon>
        <taxon>Teladorsagia</taxon>
    </lineage>
</organism>
<evidence type="ECO:0000259" key="2">
    <source>
        <dbReference type="SMART" id="SM01027"/>
    </source>
</evidence>
<name>A0A2G9U3J4_TELCI</name>
<reference evidence="3 4" key="1">
    <citation type="submission" date="2015-09" db="EMBL/GenBank/DDBJ databases">
        <title>Draft genome of the parasitic nematode Teladorsagia circumcincta isolate WARC Sus (inbred).</title>
        <authorList>
            <person name="Mitreva M."/>
        </authorList>
    </citation>
    <scope>NUCLEOTIDE SEQUENCE [LARGE SCALE GENOMIC DNA]</scope>
    <source>
        <strain evidence="3 4">S</strain>
    </source>
</reference>
<dbReference type="OrthoDB" id="10249535at2759"/>
<dbReference type="GO" id="GO:0004521">
    <property type="term" value="F:RNA endonuclease activity"/>
    <property type="evidence" value="ECO:0007669"/>
    <property type="project" value="TreeGrafter"/>
</dbReference>
<evidence type="ECO:0000313" key="3">
    <source>
        <dbReference type="EMBL" id="PIO64754.1"/>
    </source>
</evidence>
<dbReference type="InterPro" id="IPR036866">
    <property type="entry name" value="RibonucZ/Hydroxyglut_hydro"/>
</dbReference>